<name>A0A9D4KVJ7_DREPO</name>
<dbReference type="EMBL" id="JAIWYP010000003">
    <property type="protein sequence ID" value="KAH3846453.1"/>
    <property type="molecule type" value="Genomic_DNA"/>
</dbReference>
<dbReference type="Proteomes" id="UP000828390">
    <property type="component" value="Unassembled WGS sequence"/>
</dbReference>
<dbReference type="AlphaFoldDB" id="A0A9D4KVJ7"/>
<evidence type="ECO:0000313" key="2">
    <source>
        <dbReference type="Proteomes" id="UP000828390"/>
    </source>
</evidence>
<gene>
    <name evidence="1" type="ORF">DPMN_088754</name>
</gene>
<reference evidence="1" key="2">
    <citation type="submission" date="2020-11" db="EMBL/GenBank/DDBJ databases">
        <authorList>
            <person name="McCartney M.A."/>
            <person name="Auch B."/>
            <person name="Kono T."/>
            <person name="Mallez S."/>
            <person name="Becker A."/>
            <person name="Gohl D.M."/>
            <person name="Silverstein K.A.T."/>
            <person name="Koren S."/>
            <person name="Bechman K.B."/>
            <person name="Herman A."/>
            <person name="Abrahante J.E."/>
            <person name="Garbe J."/>
        </authorList>
    </citation>
    <scope>NUCLEOTIDE SEQUENCE</scope>
    <source>
        <strain evidence="1">Duluth1</strain>
        <tissue evidence="1">Whole animal</tissue>
    </source>
</reference>
<accession>A0A9D4KVJ7</accession>
<protein>
    <submittedName>
        <fullName evidence="1">Uncharacterized protein</fullName>
    </submittedName>
</protein>
<evidence type="ECO:0000313" key="1">
    <source>
        <dbReference type="EMBL" id="KAH3846453.1"/>
    </source>
</evidence>
<comment type="caution">
    <text evidence="1">The sequence shown here is derived from an EMBL/GenBank/DDBJ whole genome shotgun (WGS) entry which is preliminary data.</text>
</comment>
<proteinExistence type="predicted"/>
<organism evidence="1 2">
    <name type="scientific">Dreissena polymorpha</name>
    <name type="common">Zebra mussel</name>
    <name type="synonym">Mytilus polymorpha</name>
    <dbReference type="NCBI Taxonomy" id="45954"/>
    <lineage>
        <taxon>Eukaryota</taxon>
        <taxon>Metazoa</taxon>
        <taxon>Spiralia</taxon>
        <taxon>Lophotrochozoa</taxon>
        <taxon>Mollusca</taxon>
        <taxon>Bivalvia</taxon>
        <taxon>Autobranchia</taxon>
        <taxon>Heteroconchia</taxon>
        <taxon>Euheterodonta</taxon>
        <taxon>Imparidentia</taxon>
        <taxon>Neoheterodontei</taxon>
        <taxon>Myida</taxon>
        <taxon>Dreissenoidea</taxon>
        <taxon>Dreissenidae</taxon>
        <taxon>Dreissena</taxon>
    </lineage>
</organism>
<reference evidence="1" key="1">
    <citation type="journal article" date="2019" name="bioRxiv">
        <title>The Genome of the Zebra Mussel, Dreissena polymorpha: A Resource for Invasive Species Research.</title>
        <authorList>
            <person name="McCartney M.A."/>
            <person name="Auch B."/>
            <person name="Kono T."/>
            <person name="Mallez S."/>
            <person name="Zhang Y."/>
            <person name="Obille A."/>
            <person name="Becker A."/>
            <person name="Abrahante J.E."/>
            <person name="Garbe J."/>
            <person name="Badalamenti J.P."/>
            <person name="Herman A."/>
            <person name="Mangelson H."/>
            <person name="Liachko I."/>
            <person name="Sullivan S."/>
            <person name="Sone E.D."/>
            <person name="Koren S."/>
            <person name="Silverstein K.A.T."/>
            <person name="Beckman K.B."/>
            <person name="Gohl D.M."/>
        </authorList>
    </citation>
    <scope>NUCLEOTIDE SEQUENCE</scope>
    <source>
        <strain evidence="1">Duluth1</strain>
        <tissue evidence="1">Whole animal</tissue>
    </source>
</reference>
<sequence length="133" mass="15413">MKDNGERFADLCPQDVRVKQGADVASDHHLFFVQLILKKELDRVPSKSKHTSSAALEDTWKQEEFMVTLFHKFQVLEELLEEETIRQKWQKVKIASTFNKKMSFIFDQSTVTQLTPSLLGGFTHIPSGFDPKW</sequence>
<keyword evidence="2" id="KW-1185">Reference proteome</keyword>